<sequence length="563" mass="60450">MAISIFFPSPRSAACVSAIAAGSLLGMIPAPAQAAPAEADGLWQPLVQLQGDRPREMGQVTSVNQLSDVQPTDWAFQAVQSLVERYGCVAGYPDGSFRGNRAASRYELAALVNACLDNISDQFATSEDLEQLRALQEEFAMELATLRGRVDGLEARTSTLEAQQFSTLTKLTGEVVLGVGYTGDENNASANGPNPEPGQDRIFFANRTRLTFDTSFSGTDRLRVRLQARTIPNLEDATGTRMARLGFGGTNDNQFQLDELNYQFKPLKNLQLKIDANAGEFQDNIDTINPYLASSSSGALSRFGRFNSIYRQGGGGAGATLNWKINDVVGLTLGYLADEPQNAVSEVGDDPNPPAGASRGGLLFGSYAALAQLMVQPFKQGKFAFTYVKSFDEAGNVDVTSSTGGSTPIFGDRSTRRPFSNTEDTEADHLGFQATFQPADFLNLSGWVGYTFARTADAANNESADLLNWAVSAQFPDLGMEGALGFVIFGQPPKIISADNVDFNGALAGTGQGGTTYHVEAGYKFPVNKNIHITPGVIYLINPEHNSANTDIVIPVIRTTFKF</sequence>
<dbReference type="Pfam" id="PF04966">
    <property type="entry name" value="OprB"/>
    <property type="match status" value="1"/>
</dbReference>
<evidence type="ECO:0000259" key="3">
    <source>
        <dbReference type="PROSITE" id="PS51272"/>
    </source>
</evidence>
<keyword evidence="2" id="KW-0732">Signal</keyword>
<dbReference type="Pfam" id="PF00395">
    <property type="entry name" value="SLH"/>
    <property type="match status" value="1"/>
</dbReference>
<organism evidence="4 5">
    <name type="scientific">Lyngbya confervoides BDU141951</name>
    <dbReference type="NCBI Taxonomy" id="1574623"/>
    <lineage>
        <taxon>Bacteria</taxon>
        <taxon>Bacillati</taxon>
        <taxon>Cyanobacteriota</taxon>
        <taxon>Cyanophyceae</taxon>
        <taxon>Oscillatoriophycideae</taxon>
        <taxon>Oscillatoriales</taxon>
        <taxon>Microcoleaceae</taxon>
        <taxon>Lyngbya</taxon>
    </lineage>
</organism>
<name>A0ABD4T792_9CYAN</name>
<feature type="chain" id="PRO_5044525880" evidence="2">
    <location>
        <begin position="35"/>
        <end position="563"/>
    </location>
</feature>
<dbReference type="AlphaFoldDB" id="A0ABD4T792"/>
<evidence type="ECO:0000313" key="4">
    <source>
        <dbReference type="EMBL" id="MCM1984130.1"/>
    </source>
</evidence>
<dbReference type="Proteomes" id="UP000031561">
    <property type="component" value="Unassembled WGS sequence"/>
</dbReference>
<gene>
    <name evidence="4" type="ORF">QQ91_0015000</name>
</gene>
<dbReference type="InterPro" id="IPR001119">
    <property type="entry name" value="SLH_dom"/>
</dbReference>
<dbReference type="EMBL" id="JTHE03000088">
    <property type="protein sequence ID" value="MCM1984130.1"/>
    <property type="molecule type" value="Genomic_DNA"/>
</dbReference>
<dbReference type="InterPro" id="IPR007049">
    <property type="entry name" value="Carb-sel_porin_OprB"/>
</dbReference>
<dbReference type="PANTHER" id="PTHR43308:SF1">
    <property type="entry name" value="OUTER MEMBRANE PROTEIN ALPHA"/>
    <property type="match status" value="1"/>
</dbReference>
<dbReference type="NCBIfam" id="NF033921">
    <property type="entry name" value="por_somb"/>
    <property type="match status" value="1"/>
</dbReference>
<dbReference type="InterPro" id="IPR051465">
    <property type="entry name" value="Cell_Envelope_Struct_Comp"/>
</dbReference>
<dbReference type="SUPFAM" id="SSF56935">
    <property type="entry name" value="Porins"/>
    <property type="match status" value="1"/>
</dbReference>
<dbReference type="InterPro" id="IPR047684">
    <property type="entry name" value="Por_som-like"/>
</dbReference>
<reference evidence="4 5" key="1">
    <citation type="journal article" date="2015" name="Genome Announc.">
        <title>Draft Genome Sequence of Filamentous Marine Cyanobacterium Lyngbya confervoides Strain BDU141951.</title>
        <authorList>
            <person name="Chandrababunaidu M.M."/>
            <person name="Sen D."/>
            <person name="Tripathy S."/>
        </authorList>
    </citation>
    <scope>NUCLEOTIDE SEQUENCE [LARGE SCALE GENOMIC DNA]</scope>
    <source>
        <strain evidence="4 5">BDU141951</strain>
    </source>
</reference>
<feature type="domain" description="SLH" evidence="3">
    <location>
        <begin position="62"/>
        <end position="126"/>
    </location>
</feature>
<comment type="similarity">
    <text evidence="1 2">Belongs to the OprB family.</text>
</comment>
<protein>
    <submittedName>
        <fullName evidence="4">Iron uptake porin</fullName>
    </submittedName>
</protein>
<evidence type="ECO:0000313" key="5">
    <source>
        <dbReference type="Proteomes" id="UP000031561"/>
    </source>
</evidence>
<dbReference type="PANTHER" id="PTHR43308">
    <property type="entry name" value="OUTER MEMBRANE PROTEIN ALPHA-RELATED"/>
    <property type="match status" value="1"/>
</dbReference>
<dbReference type="Gene3D" id="2.40.160.180">
    <property type="entry name" value="Carbohydrate-selective porin OprB"/>
    <property type="match status" value="1"/>
</dbReference>
<feature type="signal peptide" evidence="2">
    <location>
        <begin position="1"/>
        <end position="34"/>
    </location>
</feature>
<proteinExistence type="inferred from homology"/>
<keyword evidence="5" id="KW-1185">Reference proteome</keyword>
<dbReference type="InterPro" id="IPR038673">
    <property type="entry name" value="OprB_sf"/>
</dbReference>
<evidence type="ECO:0000256" key="1">
    <source>
        <dbReference type="ARBA" id="ARBA00008769"/>
    </source>
</evidence>
<comment type="caution">
    <text evidence="4">The sequence shown here is derived from an EMBL/GenBank/DDBJ whole genome shotgun (WGS) entry which is preliminary data.</text>
</comment>
<dbReference type="PROSITE" id="PS51272">
    <property type="entry name" value="SLH"/>
    <property type="match status" value="1"/>
</dbReference>
<dbReference type="RefSeq" id="WP_166275768.1">
    <property type="nucleotide sequence ID" value="NZ_JTHE03000088.1"/>
</dbReference>
<evidence type="ECO:0000256" key="2">
    <source>
        <dbReference type="RuleBase" id="RU363072"/>
    </source>
</evidence>
<accession>A0ABD4T792</accession>